<dbReference type="GO" id="GO:0003677">
    <property type="term" value="F:DNA binding"/>
    <property type="evidence" value="ECO:0007669"/>
    <property type="project" value="UniProtKB-KW"/>
</dbReference>
<dbReference type="PROSITE" id="PS50949">
    <property type="entry name" value="HTH_GNTR"/>
    <property type="match status" value="1"/>
</dbReference>
<accession>A0A0E3W2E9</accession>
<sequence>MEFNNSQPIYKQIIDDFKKKLIRGELKKGDKIPSQREYAEQVKVNPNTVQRAYREMESMNMVETLRGQGTFISISADRLEEIKMEMAVNLLDYFISEMESLGYSREDILKILSQENTNREGEGTL</sequence>
<dbReference type="InterPro" id="IPR036388">
    <property type="entry name" value="WH-like_DNA-bd_sf"/>
</dbReference>
<dbReference type="PANTHER" id="PTHR38445">
    <property type="entry name" value="HTH-TYPE TRANSCRIPTIONAL REPRESSOR YTRA"/>
    <property type="match status" value="1"/>
</dbReference>
<evidence type="ECO:0000259" key="4">
    <source>
        <dbReference type="PROSITE" id="PS50949"/>
    </source>
</evidence>
<evidence type="ECO:0000256" key="2">
    <source>
        <dbReference type="ARBA" id="ARBA00023125"/>
    </source>
</evidence>
<keyword evidence="1" id="KW-0805">Transcription regulation</keyword>
<feature type="domain" description="HTH gntR-type" evidence="4">
    <location>
        <begin position="7"/>
        <end position="75"/>
    </location>
</feature>
<keyword evidence="3" id="KW-0804">Transcription</keyword>
<evidence type="ECO:0000256" key="1">
    <source>
        <dbReference type="ARBA" id="ARBA00023015"/>
    </source>
</evidence>
<organism evidence="5 6">
    <name type="scientific">Syntrophomonas zehnderi OL-4</name>
    <dbReference type="NCBI Taxonomy" id="690567"/>
    <lineage>
        <taxon>Bacteria</taxon>
        <taxon>Bacillati</taxon>
        <taxon>Bacillota</taxon>
        <taxon>Clostridia</taxon>
        <taxon>Eubacteriales</taxon>
        <taxon>Syntrophomonadaceae</taxon>
        <taxon>Syntrophomonas</taxon>
    </lineage>
</organism>
<evidence type="ECO:0000256" key="3">
    <source>
        <dbReference type="ARBA" id="ARBA00023163"/>
    </source>
</evidence>
<protein>
    <submittedName>
        <fullName evidence="5">Transcription regulator HTH, GntR</fullName>
    </submittedName>
</protein>
<dbReference type="OrthoDB" id="163333at2"/>
<proteinExistence type="predicted"/>
<dbReference type="InterPro" id="IPR000524">
    <property type="entry name" value="Tscrpt_reg_HTH_GntR"/>
</dbReference>
<dbReference type="SMART" id="SM00345">
    <property type="entry name" value="HTH_GNTR"/>
    <property type="match status" value="1"/>
</dbReference>
<dbReference type="InterPro" id="IPR036390">
    <property type="entry name" value="WH_DNA-bd_sf"/>
</dbReference>
<name>A0A0E3W2E9_9FIRM</name>
<dbReference type="SUPFAM" id="SSF46785">
    <property type="entry name" value="Winged helix' DNA-binding domain"/>
    <property type="match status" value="1"/>
</dbReference>
<dbReference type="STRING" id="690567.53"/>
<keyword evidence="2" id="KW-0238">DNA-binding</keyword>
<dbReference type="Gene3D" id="1.10.10.10">
    <property type="entry name" value="Winged helix-like DNA-binding domain superfamily/Winged helix DNA-binding domain"/>
    <property type="match status" value="1"/>
</dbReference>
<dbReference type="PANTHER" id="PTHR38445:SF9">
    <property type="entry name" value="HTH-TYPE TRANSCRIPTIONAL REPRESSOR YTRA"/>
    <property type="match status" value="1"/>
</dbReference>
<keyword evidence="6" id="KW-1185">Reference proteome</keyword>
<dbReference type="EMBL" id="CGIH01000002">
    <property type="protein sequence ID" value="CFW96789.1"/>
    <property type="molecule type" value="Genomic_DNA"/>
</dbReference>
<gene>
    <name evidence="5" type="ORF">53</name>
</gene>
<dbReference type="AlphaFoldDB" id="A0A0E3W2E9"/>
<reference evidence="5 6" key="1">
    <citation type="submission" date="2015-03" db="EMBL/GenBank/DDBJ databases">
        <authorList>
            <person name="Murphy D."/>
        </authorList>
    </citation>
    <scope>NUCLEOTIDE SEQUENCE [LARGE SCALE GENOMIC DNA]</scope>
    <source>
        <strain evidence="5 6">OL-4</strain>
    </source>
</reference>
<evidence type="ECO:0000313" key="6">
    <source>
        <dbReference type="Proteomes" id="UP000045545"/>
    </source>
</evidence>
<dbReference type="Proteomes" id="UP000045545">
    <property type="component" value="Unassembled WGS sequence"/>
</dbReference>
<dbReference type="GO" id="GO:0003700">
    <property type="term" value="F:DNA-binding transcription factor activity"/>
    <property type="evidence" value="ECO:0007669"/>
    <property type="project" value="InterPro"/>
</dbReference>
<dbReference type="Pfam" id="PF00392">
    <property type="entry name" value="GntR"/>
    <property type="match status" value="1"/>
</dbReference>
<evidence type="ECO:0000313" key="5">
    <source>
        <dbReference type="EMBL" id="CFW96789.1"/>
    </source>
</evidence>
<dbReference type="CDD" id="cd07377">
    <property type="entry name" value="WHTH_GntR"/>
    <property type="match status" value="1"/>
</dbReference>
<dbReference type="RefSeq" id="WP_046494565.1">
    <property type="nucleotide sequence ID" value="NZ_CGIH01000002.1"/>
</dbReference>